<dbReference type="Proteomes" id="UP000179072">
    <property type="component" value="Unassembled WGS sequence"/>
</dbReference>
<name>A0A1F7IME7_9BACT</name>
<evidence type="ECO:0000313" key="2">
    <source>
        <dbReference type="Proteomes" id="UP000179072"/>
    </source>
</evidence>
<protein>
    <submittedName>
        <fullName evidence="1">Uncharacterized protein</fullName>
    </submittedName>
</protein>
<dbReference type="STRING" id="1802060.A2957_00720"/>
<accession>A0A1F7IME7</accession>
<sequence length="169" mass="18693">MLLERSVSAFVETVSEEIVPGLKRRADYIGRIAEQHPDSSIALANPHRDDPFSCDSCRLAITTPDIDTIEGFGFVRSGGIVEIGSVRLNHAYFATRGPTIVIVDFTFGQFARFLKVTLDDLIASAPHLFIGRVCVGTAEEIDTFLGVRYHPPQDFEDFFWQKGAVGENS</sequence>
<proteinExistence type="predicted"/>
<comment type="caution">
    <text evidence="1">The sequence shown here is derived from an EMBL/GenBank/DDBJ whole genome shotgun (WGS) entry which is preliminary data.</text>
</comment>
<dbReference type="EMBL" id="MGAK01000015">
    <property type="protein sequence ID" value="OGK44541.1"/>
    <property type="molecule type" value="Genomic_DNA"/>
</dbReference>
<evidence type="ECO:0000313" key="1">
    <source>
        <dbReference type="EMBL" id="OGK44541.1"/>
    </source>
</evidence>
<organism evidence="1 2">
    <name type="scientific">Candidatus Roizmanbacteria bacterium RIFCSPLOWO2_01_FULL_38_11</name>
    <dbReference type="NCBI Taxonomy" id="1802060"/>
    <lineage>
        <taxon>Bacteria</taxon>
        <taxon>Candidatus Roizmaniibacteriota</taxon>
    </lineage>
</organism>
<reference evidence="1 2" key="1">
    <citation type="journal article" date="2016" name="Nat. Commun.">
        <title>Thousands of microbial genomes shed light on interconnected biogeochemical processes in an aquifer system.</title>
        <authorList>
            <person name="Anantharaman K."/>
            <person name="Brown C.T."/>
            <person name="Hug L.A."/>
            <person name="Sharon I."/>
            <person name="Castelle C.J."/>
            <person name="Probst A.J."/>
            <person name="Thomas B.C."/>
            <person name="Singh A."/>
            <person name="Wilkins M.J."/>
            <person name="Karaoz U."/>
            <person name="Brodie E.L."/>
            <person name="Williams K.H."/>
            <person name="Hubbard S.S."/>
            <person name="Banfield J.F."/>
        </authorList>
    </citation>
    <scope>NUCLEOTIDE SEQUENCE [LARGE SCALE GENOMIC DNA]</scope>
</reference>
<dbReference type="AlphaFoldDB" id="A0A1F7IME7"/>
<gene>
    <name evidence="1" type="ORF">A2957_00720</name>
</gene>